<protein>
    <submittedName>
        <fullName evidence="1">Uncharacterized protein</fullName>
    </submittedName>
</protein>
<dbReference type="EMBL" id="CP015879">
    <property type="protein sequence ID" value="ANI18755.1"/>
    <property type="molecule type" value="Genomic_DNA"/>
</dbReference>
<sequence length="99" mass="10309">MIVLASGDQALQLYGAPESCQAEYIALVDTHLSVNGTVICPVPPSAGDVALTVAPPIVFDEVRTTDVWPFASVVVVAALRPPSLVVQLITTPLPALFPS</sequence>
<name>A0A1A9KMK7_9PSED</name>
<proteinExistence type="predicted"/>
<organism evidence="1 2">
    <name type="scientific">Pseudomonas citronellolis</name>
    <dbReference type="NCBI Taxonomy" id="53408"/>
    <lineage>
        <taxon>Bacteria</taxon>
        <taxon>Pseudomonadati</taxon>
        <taxon>Pseudomonadota</taxon>
        <taxon>Gammaproteobacteria</taxon>
        <taxon>Pseudomonadales</taxon>
        <taxon>Pseudomonadaceae</taxon>
        <taxon>Pseudomonas</taxon>
    </lineage>
</organism>
<reference evidence="1 2" key="1">
    <citation type="submission" date="2016-05" db="EMBL/GenBank/DDBJ databases">
        <title>Genome Sequence of Pseudomonas citronellolis Strain SJTE-3, an Estrogens and Persistent Organic Pollutants degradation strain.</title>
        <authorList>
            <person name="Liang R."/>
        </authorList>
    </citation>
    <scope>NUCLEOTIDE SEQUENCE [LARGE SCALE GENOMIC DNA]</scope>
    <source>
        <strain evidence="1 2">SJTE-3</strain>
        <plasmid evidence="2">Plasmid prbl16</plasmid>
    </source>
</reference>
<dbReference type="AlphaFoldDB" id="A0A1A9KMK7"/>
<dbReference type="Proteomes" id="UP000077748">
    <property type="component" value="Plasmid pRBL16"/>
</dbReference>
<gene>
    <name evidence="1" type="ORF">A9C11_32365</name>
</gene>
<accession>A0A1A9KMK7</accession>
<keyword evidence="1" id="KW-0614">Plasmid</keyword>
<evidence type="ECO:0000313" key="1">
    <source>
        <dbReference type="EMBL" id="ANI18755.1"/>
    </source>
</evidence>
<geneLocation type="plasmid" evidence="2">
    <name>prbl16</name>
</geneLocation>
<evidence type="ECO:0000313" key="2">
    <source>
        <dbReference type="Proteomes" id="UP000077748"/>
    </source>
</evidence>